<dbReference type="RefSeq" id="WP_378167424.1">
    <property type="nucleotide sequence ID" value="NZ_JBHSBU010000001.1"/>
</dbReference>
<evidence type="ECO:0000313" key="2">
    <source>
        <dbReference type="EMBL" id="MFC4161460.1"/>
    </source>
</evidence>
<name>A0ABV8MVS1_9NEIS</name>
<reference evidence="3" key="1">
    <citation type="journal article" date="2019" name="Int. J. Syst. Evol. Microbiol.">
        <title>The Global Catalogue of Microorganisms (GCM) 10K type strain sequencing project: providing services to taxonomists for standard genome sequencing and annotation.</title>
        <authorList>
            <consortium name="The Broad Institute Genomics Platform"/>
            <consortium name="The Broad Institute Genome Sequencing Center for Infectious Disease"/>
            <person name="Wu L."/>
            <person name="Ma J."/>
        </authorList>
    </citation>
    <scope>NUCLEOTIDE SEQUENCE [LARGE SCALE GENOMIC DNA]</scope>
    <source>
        <strain evidence="3">LMG 29894</strain>
    </source>
</reference>
<accession>A0ABV8MVS1</accession>
<organism evidence="2 3">
    <name type="scientific">Chitinimonas lacunae</name>
    <dbReference type="NCBI Taxonomy" id="1963018"/>
    <lineage>
        <taxon>Bacteria</taxon>
        <taxon>Pseudomonadati</taxon>
        <taxon>Pseudomonadota</taxon>
        <taxon>Betaproteobacteria</taxon>
        <taxon>Neisseriales</taxon>
        <taxon>Chitinibacteraceae</taxon>
        <taxon>Chitinimonas</taxon>
    </lineage>
</organism>
<sequence length="354" mass="39051">MRYLLLAILMLYSVLGLGASQGPSRPFVFDSGVPAQRGKTVVYIAEDLRNGGIAGVMRGMREAVAAIGWRLYVVDAQGSDSGRHAAFDEALALHPDGVVIGGMDAVRYADAIARFEDRPVIGWHAGPNPGPIAGTPVRFNVTTDTDQVARMAANAAVVHSRGRAGVVIFTDSNFAIATRKTQLMAAVIKRCPECVLLEIRDIAISQSHLETPTAVRELLARHGERWTHSLAINDIYFDHAEQVFASAKLPLYGRISCISAGDGSASAYQRIRLHRYQTATVSEPLNFQGWQIVDELNRLFANRPPSGYVTPAKLITFSNINRDGGRQSHYDPENGYRQAYREMWRRQERVEMSK</sequence>
<dbReference type="InterPro" id="IPR028082">
    <property type="entry name" value="Peripla_BP_I"/>
</dbReference>
<dbReference type="InterPro" id="IPR025997">
    <property type="entry name" value="SBP_2_dom"/>
</dbReference>
<evidence type="ECO:0000259" key="1">
    <source>
        <dbReference type="Pfam" id="PF13407"/>
    </source>
</evidence>
<dbReference type="Gene3D" id="3.40.50.2300">
    <property type="match status" value="2"/>
</dbReference>
<dbReference type="EMBL" id="JBHSBU010000001">
    <property type="protein sequence ID" value="MFC4161460.1"/>
    <property type="molecule type" value="Genomic_DNA"/>
</dbReference>
<evidence type="ECO:0000313" key="3">
    <source>
        <dbReference type="Proteomes" id="UP001595791"/>
    </source>
</evidence>
<feature type="domain" description="Periplasmic binding protein" evidence="1">
    <location>
        <begin position="47"/>
        <end position="299"/>
    </location>
</feature>
<protein>
    <submittedName>
        <fullName evidence="2">Substrate-binding domain-containing protein</fullName>
    </submittedName>
</protein>
<dbReference type="Proteomes" id="UP001595791">
    <property type="component" value="Unassembled WGS sequence"/>
</dbReference>
<gene>
    <name evidence="2" type="ORF">ACFOW7_19160</name>
</gene>
<comment type="caution">
    <text evidence="2">The sequence shown here is derived from an EMBL/GenBank/DDBJ whole genome shotgun (WGS) entry which is preliminary data.</text>
</comment>
<keyword evidence="3" id="KW-1185">Reference proteome</keyword>
<proteinExistence type="predicted"/>
<dbReference type="SUPFAM" id="SSF53822">
    <property type="entry name" value="Periplasmic binding protein-like I"/>
    <property type="match status" value="1"/>
</dbReference>
<dbReference type="Pfam" id="PF13407">
    <property type="entry name" value="Peripla_BP_4"/>
    <property type="match status" value="1"/>
</dbReference>